<gene>
    <name evidence="2" type="ORF">Ahy_A07g034992</name>
</gene>
<feature type="region of interest" description="Disordered" evidence="1">
    <location>
        <begin position="353"/>
        <end position="387"/>
    </location>
</feature>
<evidence type="ECO:0000256" key="1">
    <source>
        <dbReference type="SAM" id="MobiDB-lite"/>
    </source>
</evidence>
<dbReference type="EMBL" id="SDMP01000007">
    <property type="protein sequence ID" value="RYR48895.1"/>
    <property type="molecule type" value="Genomic_DNA"/>
</dbReference>
<dbReference type="AlphaFoldDB" id="A0A445CD79"/>
<accession>A0A445CD79</accession>
<keyword evidence="3" id="KW-1185">Reference proteome</keyword>
<sequence length="465" mass="52217">MEVRRKLSLSSHQVVEYEEVDQETDSFINEFLSKIESPSIGQEIEVLEDNTKPSDKRKKVEIEEVCEEVEIVKEEPKEVDLALSKCGEVSLPKSPSTTFKWVKFLPLSFTFPLEYGLIENDGQLRALCGVKSRKELCSGWKFGIQLIEVKASKCGNHDWKQTTLCWSRKESCYAKENSIHQPPEEKNHDNQQEDGPSPFPQPPLQPPCWLPAIVAAPFSSLTLVLSLSSSLSLSSLNRHCAGACYAAVGSLPPPSEAATAFLPRLIPTAFPTPFHSASRMSAKGKGKAISRKRKRTPDSTFSPYVDYSKIPIDVVERENQSLPAQDSLKFPNLYCELRFPSYNSKNLNIPPSKRRSWARAAEEGAGPSSSSAPARPSTSAAAAALPLPPPAPQPTYLLVQRLFRFMERSNHQIMHRLDRIDQMFVAQGLELSLFQSPLVLMRKPTRRSMRIYIMGILMWRSSLWL</sequence>
<evidence type="ECO:0000313" key="2">
    <source>
        <dbReference type="EMBL" id="RYR48895.1"/>
    </source>
</evidence>
<organism evidence="2 3">
    <name type="scientific">Arachis hypogaea</name>
    <name type="common">Peanut</name>
    <dbReference type="NCBI Taxonomy" id="3818"/>
    <lineage>
        <taxon>Eukaryota</taxon>
        <taxon>Viridiplantae</taxon>
        <taxon>Streptophyta</taxon>
        <taxon>Embryophyta</taxon>
        <taxon>Tracheophyta</taxon>
        <taxon>Spermatophyta</taxon>
        <taxon>Magnoliopsida</taxon>
        <taxon>eudicotyledons</taxon>
        <taxon>Gunneridae</taxon>
        <taxon>Pentapetalae</taxon>
        <taxon>rosids</taxon>
        <taxon>fabids</taxon>
        <taxon>Fabales</taxon>
        <taxon>Fabaceae</taxon>
        <taxon>Papilionoideae</taxon>
        <taxon>50 kb inversion clade</taxon>
        <taxon>dalbergioids sensu lato</taxon>
        <taxon>Dalbergieae</taxon>
        <taxon>Pterocarpus clade</taxon>
        <taxon>Arachis</taxon>
    </lineage>
</organism>
<name>A0A445CD79_ARAHY</name>
<feature type="compositionally biased region" description="Basic and acidic residues" evidence="1">
    <location>
        <begin position="182"/>
        <end position="191"/>
    </location>
</feature>
<evidence type="ECO:0000313" key="3">
    <source>
        <dbReference type="Proteomes" id="UP000289738"/>
    </source>
</evidence>
<comment type="caution">
    <text evidence="2">The sequence shown here is derived from an EMBL/GenBank/DDBJ whole genome shotgun (WGS) entry which is preliminary data.</text>
</comment>
<reference evidence="2 3" key="1">
    <citation type="submission" date="2019-01" db="EMBL/GenBank/DDBJ databases">
        <title>Sequencing of cultivated peanut Arachis hypogaea provides insights into genome evolution and oil improvement.</title>
        <authorList>
            <person name="Chen X."/>
        </authorList>
    </citation>
    <scope>NUCLEOTIDE SEQUENCE [LARGE SCALE GENOMIC DNA]</scope>
    <source>
        <strain evidence="3">cv. Fuhuasheng</strain>
        <tissue evidence="2">Leaves</tissue>
    </source>
</reference>
<feature type="compositionally biased region" description="Basic residues" evidence="1">
    <location>
        <begin position="282"/>
        <end position="295"/>
    </location>
</feature>
<feature type="region of interest" description="Disordered" evidence="1">
    <location>
        <begin position="276"/>
        <end position="297"/>
    </location>
</feature>
<proteinExistence type="predicted"/>
<feature type="compositionally biased region" description="Low complexity" evidence="1">
    <location>
        <begin position="363"/>
        <end position="385"/>
    </location>
</feature>
<dbReference type="Proteomes" id="UP000289738">
    <property type="component" value="Chromosome A07"/>
</dbReference>
<feature type="region of interest" description="Disordered" evidence="1">
    <location>
        <begin position="177"/>
        <end position="201"/>
    </location>
</feature>
<protein>
    <submittedName>
        <fullName evidence="2">Uncharacterized protein</fullName>
    </submittedName>
</protein>